<dbReference type="PROSITE" id="PS50075">
    <property type="entry name" value="CARRIER"/>
    <property type="match status" value="5"/>
</dbReference>
<dbReference type="Gene3D" id="3.40.50.980">
    <property type="match status" value="10"/>
</dbReference>
<dbReference type="PANTHER" id="PTHR45527">
    <property type="entry name" value="NONRIBOSOMAL PEPTIDE SYNTHETASE"/>
    <property type="match status" value="1"/>
</dbReference>
<dbReference type="FunFam" id="2.30.38.10:FF:000001">
    <property type="entry name" value="Non-ribosomal peptide synthetase PvdI"/>
    <property type="match status" value="1"/>
</dbReference>
<name>A0A7K1U288_9BACT</name>
<evidence type="ECO:0000259" key="6">
    <source>
        <dbReference type="PROSITE" id="PS50075"/>
    </source>
</evidence>
<dbReference type="Gene3D" id="2.30.38.10">
    <property type="entry name" value="Luciferase, Domain 3"/>
    <property type="match status" value="5"/>
</dbReference>
<dbReference type="SUPFAM" id="SSF53335">
    <property type="entry name" value="S-adenosyl-L-methionine-dependent methyltransferases"/>
    <property type="match status" value="2"/>
</dbReference>
<dbReference type="GO" id="GO:0044550">
    <property type="term" value="P:secondary metabolite biosynthetic process"/>
    <property type="evidence" value="ECO:0007669"/>
    <property type="project" value="UniProtKB-ARBA"/>
</dbReference>
<evidence type="ECO:0000256" key="3">
    <source>
        <dbReference type="ARBA" id="ARBA00022450"/>
    </source>
</evidence>
<protein>
    <submittedName>
        <fullName evidence="7">Amino acid adenylation domain-containing protein</fullName>
    </submittedName>
</protein>
<dbReference type="FunFam" id="3.40.50.12780:FF:000012">
    <property type="entry name" value="Non-ribosomal peptide synthetase"/>
    <property type="match status" value="3"/>
</dbReference>
<dbReference type="CDD" id="cd05930">
    <property type="entry name" value="A_NRPS"/>
    <property type="match status" value="4"/>
</dbReference>
<dbReference type="SUPFAM" id="SSF56801">
    <property type="entry name" value="Acetyl-CoA synthetase-like"/>
    <property type="match status" value="5"/>
</dbReference>
<proteinExistence type="inferred from homology"/>
<dbReference type="GO" id="GO:0031177">
    <property type="term" value="F:phosphopantetheine binding"/>
    <property type="evidence" value="ECO:0007669"/>
    <property type="project" value="InterPro"/>
</dbReference>
<keyword evidence="8" id="KW-1185">Reference proteome</keyword>
<evidence type="ECO:0000256" key="5">
    <source>
        <dbReference type="ARBA" id="ARBA00022598"/>
    </source>
</evidence>
<dbReference type="EMBL" id="WRXN01000003">
    <property type="protein sequence ID" value="MVT08420.1"/>
    <property type="molecule type" value="Genomic_DNA"/>
</dbReference>
<dbReference type="FunFam" id="3.30.300.30:FF:000010">
    <property type="entry name" value="Enterobactin synthetase component F"/>
    <property type="match status" value="1"/>
</dbReference>
<dbReference type="InterPro" id="IPR001242">
    <property type="entry name" value="Condensation_dom"/>
</dbReference>
<dbReference type="Pfam" id="PF00501">
    <property type="entry name" value="AMP-binding"/>
    <property type="match status" value="5"/>
</dbReference>
<dbReference type="SUPFAM" id="SSF52777">
    <property type="entry name" value="CoA-dependent acyltransferases"/>
    <property type="match status" value="12"/>
</dbReference>
<dbReference type="Proteomes" id="UP000461730">
    <property type="component" value="Unassembled WGS sequence"/>
</dbReference>
<dbReference type="FunFam" id="1.10.1200.10:FF:000005">
    <property type="entry name" value="Nonribosomal peptide synthetase 1"/>
    <property type="match status" value="2"/>
</dbReference>
<dbReference type="InterPro" id="IPR041698">
    <property type="entry name" value="Methyltransf_25"/>
</dbReference>
<keyword evidence="5" id="KW-0436">Ligase</keyword>
<dbReference type="FunFam" id="3.40.50.980:FF:000002">
    <property type="entry name" value="Enterobactin synthetase component F"/>
    <property type="match status" value="1"/>
</dbReference>
<dbReference type="InterPro" id="IPR020845">
    <property type="entry name" value="AMP-binding_CS"/>
</dbReference>
<dbReference type="NCBIfam" id="NF004282">
    <property type="entry name" value="PRK05691.1"/>
    <property type="match status" value="5"/>
</dbReference>
<dbReference type="InterPro" id="IPR025110">
    <property type="entry name" value="AMP-bd_C"/>
</dbReference>
<accession>A0A7K1U288</accession>
<dbReference type="RefSeq" id="WP_157305842.1">
    <property type="nucleotide sequence ID" value="NZ_WRXN01000003.1"/>
</dbReference>
<evidence type="ECO:0000256" key="1">
    <source>
        <dbReference type="ARBA" id="ARBA00001957"/>
    </source>
</evidence>
<dbReference type="FunFam" id="1.10.1200.10:FF:000016">
    <property type="entry name" value="Non-ribosomal peptide synthase"/>
    <property type="match status" value="1"/>
</dbReference>
<dbReference type="Pfam" id="PF00668">
    <property type="entry name" value="Condensation"/>
    <property type="match status" value="6"/>
</dbReference>
<dbReference type="Pfam" id="PF13649">
    <property type="entry name" value="Methyltransf_25"/>
    <property type="match status" value="1"/>
</dbReference>
<dbReference type="InterPro" id="IPR000873">
    <property type="entry name" value="AMP-dep_synth/lig_dom"/>
</dbReference>
<dbReference type="Gene3D" id="3.30.559.30">
    <property type="entry name" value="Nonribosomal peptide synthetase, condensation domain"/>
    <property type="match status" value="6"/>
</dbReference>
<dbReference type="SMART" id="SM00823">
    <property type="entry name" value="PKS_PP"/>
    <property type="match status" value="5"/>
</dbReference>
<dbReference type="NCBIfam" id="TIGR01733">
    <property type="entry name" value="AA-adenyl-dom"/>
    <property type="match status" value="5"/>
</dbReference>
<dbReference type="Gene3D" id="1.10.1200.10">
    <property type="entry name" value="ACP-like"/>
    <property type="match status" value="5"/>
</dbReference>
<feature type="domain" description="Carrier" evidence="6">
    <location>
        <begin position="4996"/>
        <end position="5071"/>
    </location>
</feature>
<dbReference type="PROSITE" id="PS00012">
    <property type="entry name" value="PHOSPHOPANTETHEINE"/>
    <property type="match status" value="3"/>
</dbReference>
<evidence type="ECO:0000256" key="4">
    <source>
        <dbReference type="ARBA" id="ARBA00022553"/>
    </source>
</evidence>
<dbReference type="InterPro" id="IPR036736">
    <property type="entry name" value="ACP-like_sf"/>
</dbReference>
<dbReference type="CDD" id="cd19531">
    <property type="entry name" value="LCL_NRPS-like"/>
    <property type="match status" value="5"/>
</dbReference>
<dbReference type="Gene3D" id="3.40.50.150">
    <property type="entry name" value="Vaccinia Virus protein VP39"/>
    <property type="match status" value="2"/>
</dbReference>
<dbReference type="PROSITE" id="PS00455">
    <property type="entry name" value="AMP_BINDING"/>
    <property type="match status" value="5"/>
</dbReference>
<keyword evidence="3" id="KW-0596">Phosphopantetheine</keyword>
<dbReference type="Gene3D" id="3.30.300.30">
    <property type="match status" value="7"/>
</dbReference>
<comment type="similarity">
    <text evidence="2">Belongs to the ATP-dependent AMP-binding enzyme family.</text>
</comment>
<feature type="domain" description="Carrier" evidence="6">
    <location>
        <begin position="1036"/>
        <end position="1112"/>
    </location>
</feature>
<dbReference type="CDD" id="cd02440">
    <property type="entry name" value="AdoMet_MTases"/>
    <property type="match status" value="1"/>
</dbReference>
<dbReference type="NCBIfam" id="NF003417">
    <property type="entry name" value="PRK04813.1"/>
    <property type="match status" value="7"/>
</dbReference>
<dbReference type="Pfam" id="PF13193">
    <property type="entry name" value="AMP-binding_C"/>
    <property type="match status" value="3"/>
</dbReference>
<dbReference type="InterPro" id="IPR020806">
    <property type="entry name" value="PKS_PP-bd"/>
</dbReference>
<organism evidence="7 8">
    <name type="scientific">Chitinophaga tropicalis</name>
    <dbReference type="NCBI Taxonomy" id="2683588"/>
    <lineage>
        <taxon>Bacteria</taxon>
        <taxon>Pseudomonadati</taxon>
        <taxon>Bacteroidota</taxon>
        <taxon>Chitinophagia</taxon>
        <taxon>Chitinophagales</taxon>
        <taxon>Chitinophagaceae</taxon>
        <taxon>Chitinophaga</taxon>
    </lineage>
</organism>
<keyword evidence="4" id="KW-0597">Phosphoprotein</keyword>
<feature type="domain" description="Carrier" evidence="6">
    <location>
        <begin position="2488"/>
        <end position="2563"/>
    </location>
</feature>
<evidence type="ECO:0000313" key="8">
    <source>
        <dbReference type="Proteomes" id="UP000461730"/>
    </source>
</evidence>
<dbReference type="InterPro" id="IPR006162">
    <property type="entry name" value="Ppantetheine_attach_site"/>
</dbReference>
<dbReference type="GO" id="GO:0072330">
    <property type="term" value="P:monocarboxylic acid biosynthetic process"/>
    <property type="evidence" value="ECO:0007669"/>
    <property type="project" value="UniProtKB-ARBA"/>
</dbReference>
<feature type="domain" description="Carrier" evidence="6">
    <location>
        <begin position="3944"/>
        <end position="4019"/>
    </location>
</feature>
<reference evidence="7 8" key="1">
    <citation type="submission" date="2019-12" db="EMBL/GenBank/DDBJ databases">
        <title>Chitinophaga sp. strain ysch24 (GDMCC 1.1355), whole genome shotgun sequence.</title>
        <authorList>
            <person name="Zhang X."/>
        </authorList>
    </citation>
    <scope>NUCLEOTIDE SEQUENCE [LARGE SCALE GENOMIC DNA]</scope>
    <source>
        <strain evidence="8">ysch24</strain>
    </source>
</reference>
<dbReference type="InterPro" id="IPR045851">
    <property type="entry name" value="AMP-bd_C_sf"/>
</dbReference>
<dbReference type="GO" id="GO:0043041">
    <property type="term" value="P:amino acid activation for nonribosomal peptide biosynthetic process"/>
    <property type="evidence" value="ECO:0007669"/>
    <property type="project" value="TreeGrafter"/>
</dbReference>
<dbReference type="Pfam" id="PF00550">
    <property type="entry name" value="PP-binding"/>
    <property type="match status" value="5"/>
</dbReference>
<dbReference type="SUPFAM" id="SSF47336">
    <property type="entry name" value="ACP-like"/>
    <property type="match status" value="5"/>
</dbReference>
<dbReference type="InterPro" id="IPR029063">
    <property type="entry name" value="SAM-dependent_MTases_sf"/>
</dbReference>
<comment type="cofactor">
    <cofactor evidence="1">
        <name>pantetheine 4'-phosphate</name>
        <dbReference type="ChEBI" id="CHEBI:47942"/>
    </cofactor>
</comment>
<sequence length="6581" mass="738197">MNTQIIESILDKARQNGISFFIEEDKLRIRIPKDVKIEPELWQLIDEWKSAIKSFLLLHGGDLPVSKDHIPHADISGSTPVRLSYAQERLWFIDKLQGSVQYHMPWVFRLHGTPDVAALEKAFREIVRRHEVLRTVVLEEDGIGYQRLLGYEDWKMGFYEAEEGNTVEGFIREQVQVPFDLQRDRMLRVTLVRETADSYILLLVVHHIAFDGWSVSILVNELQAFYRQFVHQVPAVLPALNIQYAGYATWQRQHPDNRQLASSLDFWKDKLSGLAPLELPGDYPRPPVQSVRGSVVEYVINSRLNEALQKLSREEGVTYFMTLLTAFKVLLHRYSGQADICIGTPVAGRRQKDTEGLIGFFVNTLALRNRVDPKETFLQLLKSIKQTTLEAFDNQDAPFEKVVEVIGAERDMSRNSIFQIVFAMQQEQQTGIDALDGIPLTMLRTTDISTKFDMELNVTVTAGGLKLELVYCRDIFKQETIERMLRHYENLLEVIARARQTQIGKMEMLAAEERTWLTVTCNAAEATYPSDKTLITLFEEQVQATPDNTAISHNGRTVTYKELNAQANRLAHYLLVHGIQKAQAIPVYMTRSVEMVVAFLGVLKAGGTYVPLESDLPEERAGYIFADTNAALIITDADYTARAGVQVINIHAHREKIAAALAEDPASSVSPEDPAYIIYTSGSTGKPKGVLISHRNIVRLLKTDKPLFDFREADVWAVFHSFSFDFSVWELFSPLCCGATAIIIDKHIAVDAFAFGELLLDKRVTVLNQTPSAFYNLQEAMLKQASPHYIRYVIFGGEALSPGKLEAWHEQYPDCELINMYGITEVTVHATFKKVDAALIREKISNIGLPIPTTQCYVLDSYQRPVPINVTGELCVGGDGVALGYLNQEALTAEKFIDNPFAPGKLYRSGDLARRLPNGDIEYIGRLDEQVKIRGYRIEPGEVENVLQGAPGVAQAIVIADRDDAGNTRLVAYVVAAPAFEQEEVNIFLRQQLPEYMLPAFIITIDQLPLTVNGKIDKKALPVPDVTRIAQGEYVAPRSELERKLAVIWQRILQVNKEIGIHDNFFHLGGHSLLVTRLVSAIRKEADAELSVRDIFLHPTISGITTLLQTTDARSLLPDVTPHTLEGRVPLSFAQERLWFIDKLQGSTQYHMPSVFRLRGTVDAASLEKAFRAILDRHEVLRTVISEADGIGYQETRSSESWELETVTYAELPDNDLLTGWLKERAGRPFNLSADYLLRATLLTGTEEHVLLVVIHHIAADGWSLPILMTELTALYNGFLYNGNAVLPALPVQYADYACWQRKYLEGAVMARQLQYWKGKLRDVSPVKLDTDYPRPLVQSRRGHIIHHNFDVTLGERLLALSRQEGVTLFMTLLTAFKILLYRYTRRTDICIGTAIAGRRQSVLEGLAGFFVNTLTLRSEVTGGVSFRELLRQVEAITLEAYENQDAPFEKVVEAIAGKREADANPLFNIMFALQNTPDIPATAMDGVLLTGAPLEDDTAVFDFVFDLKETATGLTLKFRYCADLFEAGTIERFIRHYSQLLEAVVANPDIQADKVLFATVDEQAMLRAQHVTIPAVTSIHASFKAAVLNWPDNVAVAYGDSSFTYRELDEKTSQLADYLLQKGVGREEMIPVYIDRSADLIVSIIAILKAGAVYVPVDTDNPQERTAYILRDTNARFVICNTESIRLSGIAAEQGITVINIGDEREQIAQCSVTAPDADIIPSALAYVMYTSGSTGQPKGVMVTHGNVVSLVKGTTFVNFQPGDVLLSTGAPSFDATTFEYWGMLLHGGKLIFAARDVLLENELLKALISGQQVNRIWFTASWFNQLVDWDISIFRNLQTVVAGGEKLSEDHVMRLQGEYPHLQIINGYGPTENTTFSLTYQIIPGRHTNIIPIGKPLEGRTAYVLGTEGELLPAGIPGELYVGGAGVARGYLNDAALTARKFIPDHISLQEGARLYKTGDMARLLPDGNIVYMGRIDDQVKIRGYRIEPGEVEMILAESNMVAACSVVAKTDGGGMPRLIAYFVPDPAVVKLTGKELYLKHVESWNELYETEYAQSDNTALADPAFNITGWNDSFTGKPIPAPQMREWLEDIRTLVLSHKPERVLEIGTGTGLVYYAIAPFIRQYTGTDFSGVVINQVRTHIAQQPDAYPDTTLQVCAAHEVTLPEHSDIDTIILNSIVQYFPGQEYLTTVIGNSIQLISGQGRIIIGDVRDNRLLKLFKARLLLDKAPGHLSLKDFQWTLDQEVLMEEELCFSPDYFYQLRELFPEITHVDIRWKKGDAENELNLYRYTVVLHVREERQLIRLEWIPWEQLPENPLQGEMVAIKGVPAFRLWRERLLDAGLKKNNMAVAADLKELFAAGNDDTVAVKDLLKAAVAGGYDYRLMPDKDPLKVNLLFYRQEPNGFVEQLYGAPSAAATANVPLFREISILFQRKIREEMLMKLPDYMVPVAFHAIQQLPLTANGKTDRRFLMAQEEASIAEKDNYQPPVTVTERNLAAIWQELLGSRRIGVHDNFFELGGHSLLATRVISAIRRKMDTEIRVKDLFLAPTIALLARKIDSAGRLSPLPPIIPEPAEGYIPLSYAQERLWLIDKLQGSVAYHMPWVFRLHGAVDVDALNNTFREIIRRHEALRTVLKDNNGIPYQQVISHEDWKLQYMPGLYFDSEASQEAYLQELVTAPFNLSEDYMIRVSLLRMSEQEHKLIVVLHHIAFDGWSLSVMVRELVALYRAFHRHIPLQLPAPAIQYRDYALWQHKYLRGAVMEEQLAYWKKRLSGLTSVYLPSDFPRMAIQSVRGKTIYFHIGQELGEALQALSHEENATLFMTMLAAFKVLLYRYTGQQDIGVGVAIANRTQEETESLIGFFVNALILRSQIDGALPFSDFLQQVKETTLEGYDNQDLPFEKIVETLSGKRDVVGNPLIQVMFVLQNTPDVPELELDNIVLSGELAEDNTSKFDLTFDLRPQKDGIEFRVEYCSDLFTDSTIRHLFRHYVNLLRGLVADRQAAIAALPLLDRQEEEHLLLEVNNTYKALPEVDSVTALFEEQVKLAPGNTAIIDAAERLSYQELNERANRLANYLRTAGVQEGALMPVCMERGADLIVAILATWKAGAAYVPVDPQFPLSRISWMLEDIAAPVMLCGAGFSLPAEVSKIVKLIIPGQLSAAIAAQPATTPAITMKAGRPAYVIYTSGSTGRPKGVIVSHYNLLNYLQSCVHRYMNSGATGAATALYLPFTFDAAVTSIFLPLISGRLLVIPEPGITDIFRSQVFRDNAPYDFLKMTPAHLQLLREIPSQAFTGRFVIGGEALNTGHIDFLLRGGNVEIINEYGPTEATVGCSIYTLTTRDAAADVLTVVPIGKPLDNVTLYILDGAGQLTPTGVPGELYIGGAGVAVGYLNNTQLTAERFIEGHPGKAPGARLYRTGDIVKRLPDGNIVYLGRADEQVKIRGYRVEPGEVENILNDSPDVIAACVVAKKDASDMNRLIAYLVPDSAALRAREQEMAIGQVESWKELYESAYGKSTASEADAEFDITGWADSFTGGAIPAIQMREWLDDITQVIRETNPRNVLEIATGMGLIYYALASHIHQYTGFDISSVAINRIRQHIDKQLRTYPDTRLFVGAAHEVRLPEESNIDTIILNSVIQYFPSAEYLSTVIDNCIGLLPGAGRIIIGDVRDLRLLKVFKARLMLEKMQGGVSRKEFEWMLEREMMNEEELCIAPDYFYDLQRIYPRIRHVDIRLKQGEAENELTLYRYTVILDVDGDQPEEEVQWMEWQEGQTRLFTDDIVGIKGAPAFRLYKESALSAGLNDPGINTVHELREYINREDKAAAKVRRILETASLLGYEYRLIPNEDPLKVDVLLSKVPLKGFVKEPYRIGERSAVSNIPLFREISLLLQKELREYAQQRLPEYMVPGLFHVLPFLPLTANGKVDRALLLTQEDIPVAAPRVQHVVVSNTGQTIMEIWQELLETAHIGPDDDFFELGGHSLLGVRVIAAIRKRLKVELSLQDLFVHTTISRLTAFIESSEQPLSVHTITVQPRKGDLPLSFAQERLWFIDRLQGSVQYQIPWVLRLTGKPDRAALTAAFVEIVRRHEVLRTLIREKDGVGYQYLAPAEEWEMPCKDISAIGGAGALQEYIAAWIERPFDLSANMMLRAELIRLSDEEHVLLVMIHHIAFDGWSVSVLVKELAELYRAGHAGRKPVLPAMVLQYADYAIWQRSYMQGEVLNNKLAYWKEQLRDVAPINLPLDFRRSARQSIKGHLISGVLSRELRDELLKLSHGEGTTLFMTLLTAFKVLLYRYTGQQDICVGTASAGRQYKEIEGLIGFFINTIALRSEVTGNISFRELLQQVKQTTLKAYEHQDVPFEKVVDALGVERDMSRNAVYQVQFLMQNTPEVEQFRLDDLEVAADYHEITTSRFDLNFSLTEIEEGIHINIVYCADLFLPETIHRLLAHYENLLWAAVRNTSSPVGQLSMLAQEEVQQLLVEFNNSAVPQPHRKTLVHLFEEQAVRTPDNTALVFEDTTLTYRELDRITNQLANYLRDRGIGNEKLVPICFDRSLEMVVAIIGILKAGAAYVPIDPEYPQERIAYMLEDTGATLALSTQQRSGLLAGKGKLDTITEIDILSPVIAGQPERPVTNELEDTDLMYIIYTSGSTGKPKGVLLEHRSLVNFVLHQSREFNILEDDRILQFYSYCFDPSVEQIFLPLINGASCVLIPDATRRDEDLFEAFLTKQRITHLQATPGFLNNLRADSYGGLRRVIAGGEICSIGLFEKWKHLVKFYNKYGPTETAITATEFPCPPDINTATATSIPIGRPVSNTRLYVLDENGGLVPVGVSGELYVGGIQLARGYLHLPELTREKFIADPFLEEPDARVYRTGDRVRWLPDGNVEYIGRMDDQLKIRGFRVEPGEVESVLRKAPAVLAAVVMGNEDKTGVKRLVAYIVPAEGYSRELVKEYVQAQLPDYMVPGIFMELEKMPFTTTGKVDKNALPEPDSSGLTADTYIAPRTPLEKGLAAIWEELLEIERIGIHDNFFELGGHSLLATRVVSVIRKRLQEELSVNDFFTHTTIATLAAHLETNEKKALLPAIRVQPRTEYIPLSFAQERLWFIDKLQGSVQYHMPWVFSLQGELDTRFIEAAFREIVRRHEVLRTVILDNNGIGYQAVMPAEDWNMTIIDEAVVLQQWTSIAEYFSAEILQPYDLSADMILKVYLVKRSATEHVLLTMVHHIAFDGWSVSILVKELTELYNSFKTKRPARLVSRSLQYADYAIWQRTYLEGDVLNSKLAYWKQQLKDVTPLELPADYRRSSRQSIRGSKISKVLDRSLKEQLLSVSQKEGVTLFMTMLAAFKVLLYRYTGQQDICVGTAIAGRQQQELESLMGFFVNTLALRSDINGASSFRELLQQVKQTTLDAYEHQEVPFEKVVEALGIERNLSRNAVFQVLFTLQNMPGTGRIELEGVTLIQEDNETLTSRFDIDMSITEFEDGIHVGIAYCSDLFEQSTIEKLFANYRQLLAAIAAAPETPVYALDMLDAAEKDKLLQLFNRTETAYEADKTVTDLFEGRVEQHPERVALVFEETTLTYRQLNEEVNQLAHYLRSLGVGCDDPVPLCVGRSPEMVISVLAILKAGGAYVPLDPAYPPERIAYMVKDSGARVVICSEEYRQLVDGIGEEAVIVNLESHRALIHEQPSVNPVRTSGPEHLVYIIYTSGSTGQPKGVALEHAALANLMYWHEEQVSRPGVKNVLQFASLNFDVSSNEIFSALCFGDTICLIREAVRHDMKALLEAVNTYRIQHLFIPYVVLKNFAGYATTESVYPQHLEVIFTAGEQLRLSDDIGELMLRSDARLLNYYGPSETHVVTSYEVTEEDYRARPLPPIGKPISNSTCYILGAQRELCATGVAGELFIGGIQLARGYWNRESLTAERFFVHRFDDGTVARLYATGDIARWLPDGNIEFLGRRDDQVKIRGNRVELGEVESVLQTCDYVQQCAVLAGQDTMGNRRLQAYIVPAGAFNRDSIVSWLKDRLPVYMIPDIMVELTALPLTANGKTDRKQLLGLAIANVSQVAYAPPGNLAEEQLVAVWQDILGLEKIGVQDNFFELGGNSIITIQVVSRYRRLGHDILVSDLFTYQTIARIVQAIKDRAHTADTLEDQQQQAGKCELTATQKWIVAAYRNQLPLYAVPLLLSVHKRISAERLSSAIQQLAQHHDSLRFIYSRDEAGNVEQFYADEISPLILAEGYPDQAQQLLFRETGAGVVTAVKAALFRTPDHDLYNRLLLAAHPLAMDTVSWKILLEDLQALLGSDEAVLPMKTASYRRWQKTLAGYAPEEREVAAVSRSEGNGEQGQCTIGLSAELTHALLEETGMVYNTVTEDMLVAALAAAIAEGEQEPQVIGVLRSVRTDVLTGVDISRSPGQHTAVFPVQLRNITLSQPGVMIKSVKEQLRHVAGNVACFMPASYKACGGILFNADQTGEHPLNGNGWLTIAPEYKGRVSYPPVNAPLSVSYGVSSGKLSVTFDYSAPDYNETIIGKLAENYRKALELLIAHCLHQKALGIRELTPADYGLSNEISYQELESFLNEKDAASGNQDHDDIMIF</sequence>
<dbReference type="FunFam" id="3.40.50.980:FF:000001">
    <property type="entry name" value="Non-ribosomal peptide synthetase"/>
    <property type="match status" value="5"/>
</dbReference>
<dbReference type="CDD" id="cd12117">
    <property type="entry name" value="A_NRPS_Srf_like"/>
    <property type="match status" value="1"/>
</dbReference>
<comment type="caution">
    <text evidence="7">The sequence shown here is derived from an EMBL/GenBank/DDBJ whole genome shotgun (WGS) entry which is preliminary data.</text>
</comment>
<gene>
    <name evidence="7" type="ORF">GO493_09140</name>
</gene>
<dbReference type="PANTHER" id="PTHR45527:SF1">
    <property type="entry name" value="FATTY ACID SYNTHASE"/>
    <property type="match status" value="1"/>
</dbReference>
<dbReference type="Gene3D" id="3.30.559.10">
    <property type="entry name" value="Chloramphenicol acetyltransferase-like domain"/>
    <property type="match status" value="6"/>
</dbReference>
<dbReference type="GO" id="GO:0005829">
    <property type="term" value="C:cytosol"/>
    <property type="evidence" value="ECO:0007669"/>
    <property type="project" value="TreeGrafter"/>
</dbReference>
<feature type="domain" description="Carrier" evidence="6">
    <location>
        <begin position="6056"/>
        <end position="6130"/>
    </location>
</feature>
<dbReference type="InterPro" id="IPR023213">
    <property type="entry name" value="CAT-like_dom_sf"/>
</dbReference>
<dbReference type="GO" id="GO:0016874">
    <property type="term" value="F:ligase activity"/>
    <property type="evidence" value="ECO:0007669"/>
    <property type="project" value="UniProtKB-KW"/>
</dbReference>
<evidence type="ECO:0000256" key="2">
    <source>
        <dbReference type="ARBA" id="ARBA00006432"/>
    </source>
</evidence>
<dbReference type="FunFam" id="3.30.559.30:FF:000001">
    <property type="entry name" value="Non-ribosomal peptide synthetase"/>
    <property type="match status" value="1"/>
</dbReference>
<dbReference type="InterPro" id="IPR009081">
    <property type="entry name" value="PP-bd_ACP"/>
</dbReference>
<dbReference type="InterPro" id="IPR010071">
    <property type="entry name" value="AA_adenyl_dom"/>
</dbReference>
<evidence type="ECO:0000313" key="7">
    <source>
        <dbReference type="EMBL" id="MVT08420.1"/>
    </source>
</evidence>